<dbReference type="EMBL" id="LN679101">
    <property type="protein sequence ID" value="CEL55786.1"/>
    <property type="molecule type" value="Genomic_DNA"/>
</dbReference>
<dbReference type="Gene3D" id="1.10.489.10">
    <property type="entry name" value="Chloroperoxidase-like"/>
    <property type="match status" value="1"/>
</dbReference>
<comment type="similarity">
    <text evidence="7">Belongs to the chloroperoxidase family.</text>
</comment>
<dbReference type="PANTHER" id="PTHR33577:SF1">
    <property type="entry name" value="HEME HALOPEROXIDASE FAMILY PROFILE DOMAIN-CONTAINING PROTEIN"/>
    <property type="match status" value="1"/>
</dbReference>
<sequence>MRHPLVTILLVFATSSLAFPAIESAAREGAGCPFAANSVNSKRQSNVVRSVGFDPVKQKIDVSGKYAFQAPRAGDKRGPCPGLNALANHGYLPHNGVTSFTQAIEASNKVFGMGIEIATVLSLLGVFLDGNPLTSQWSIGGPPGGVIPLLLSAPQGLSGSHNKYESDSSPTRWDAYMNNGDGNTMNLTYFKQLYDLQPEGDPKANFNYDIIVANRVARFKTSVSQNPHFFYGPFSGIIASGTAHAFVTRLMSNHSLESPQGVLNHQVLKSFFGVSGSGDNLTYHKGYERIPDIWYKRPVDYGFTALALDLVDAALEHPEFLSIGGNMGKVNSFAGVNLRNITGGVYNSANLLQGNNLVCFAFQAAQQATPDILKGGLIGGIVSVLADLTSKITPILTNLGCPELTKYDSSAFKIYPGSGGVV</sequence>
<feature type="domain" description="Heme haloperoxidase family profile" evidence="9">
    <location>
        <begin position="64"/>
        <end position="312"/>
    </location>
</feature>
<keyword evidence="8" id="KW-0732">Signal</keyword>
<dbReference type="Pfam" id="PF01328">
    <property type="entry name" value="Peroxidase_2"/>
    <property type="match status" value="1"/>
</dbReference>
<evidence type="ECO:0000256" key="7">
    <source>
        <dbReference type="ARBA" id="ARBA00025795"/>
    </source>
</evidence>
<evidence type="ECO:0000256" key="8">
    <source>
        <dbReference type="SAM" id="SignalP"/>
    </source>
</evidence>
<dbReference type="PROSITE" id="PS51405">
    <property type="entry name" value="HEME_HALOPEROXIDASE"/>
    <property type="match status" value="1"/>
</dbReference>
<organism evidence="10 12">
    <name type="scientific">Thanatephorus cucumeris (strain AG1-IB / isolate 7/3/14)</name>
    <name type="common">Lettuce bottom rot fungus</name>
    <name type="synonym">Rhizoctonia solani</name>
    <dbReference type="NCBI Taxonomy" id="1108050"/>
    <lineage>
        <taxon>Eukaryota</taxon>
        <taxon>Fungi</taxon>
        <taxon>Dikarya</taxon>
        <taxon>Basidiomycota</taxon>
        <taxon>Agaricomycotina</taxon>
        <taxon>Agaricomycetes</taxon>
        <taxon>Cantharellales</taxon>
        <taxon>Ceratobasidiaceae</taxon>
        <taxon>Rhizoctonia</taxon>
        <taxon>Rhizoctonia solani AG-1</taxon>
    </lineage>
</organism>
<reference evidence="10" key="1">
    <citation type="submission" date="2012-10" db="EMBL/GenBank/DDBJ databases">
        <authorList>
            <person name="Jelonek L."/>
        </authorList>
    </citation>
    <scope>NUCLEOTIDE SEQUENCE</scope>
    <source>
        <strain evidence="10">Isolate 7/3/14</strain>
    </source>
</reference>
<evidence type="ECO:0000256" key="5">
    <source>
        <dbReference type="ARBA" id="ARBA00023002"/>
    </source>
</evidence>
<evidence type="ECO:0000256" key="6">
    <source>
        <dbReference type="ARBA" id="ARBA00023004"/>
    </source>
</evidence>
<evidence type="ECO:0000313" key="11">
    <source>
        <dbReference type="EMBL" id="CEL55786.1"/>
    </source>
</evidence>
<dbReference type="Proteomes" id="UP000059188">
    <property type="component" value="Unassembled WGS sequence"/>
</dbReference>
<dbReference type="PANTHER" id="PTHR33577">
    <property type="entry name" value="STERIGMATOCYSTIN BIOSYNTHESIS PEROXIDASE STCC-RELATED"/>
    <property type="match status" value="1"/>
</dbReference>
<dbReference type="GO" id="GO:0004601">
    <property type="term" value="F:peroxidase activity"/>
    <property type="evidence" value="ECO:0007669"/>
    <property type="project" value="UniProtKB-KW"/>
</dbReference>
<evidence type="ECO:0000256" key="2">
    <source>
        <dbReference type="ARBA" id="ARBA00022559"/>
    </source>
</evidence>
<evidence type="ECO:0000313" key="10">
    <source>
        <dbReference type="EMBL" id="CCO31417.1"/>
    </source>
</evidence>
<keyword evidence="5" id="KW-0560">Oxidoreductase</keyword>
<evidence type="ECO:0000313" key="12">
    <source>
        <dbReference type="Proteomes" id="UP000012065"/>
    </source>
</evidence>
<dbReference type="InterPro" id="IPR036851">
    <property type="entry name" value="Chloroperoxidase-like_sf"/>
</dbReference>
<reference evidence="10 12" key="2">
    <citation type="journal article" date="2013" name="J. Biotechnol.">
        <title>Establishment and interpretation of the genome sequence of the phytopathogenic fungus Rhizoctonia solani AG1-IB isolate 7/3/14.</title>
        <authorList>
            <person name="Wibberg D.W."/>
            <person name="Jelonek L.J."/>
            <person name="Rupp O.R."/>
            <person name="Hennig M.H."/>
            <person name="Eikmeyer F.E."/>
            <person name="Goesmann A.G."/>
            <person name="Hartmann A.H."/>
            <person name="Borriss R.B."/>
            <person name="Grosch R.G."/>
            <person name="Puehler A.P."/>
            <person name="Schlueter A.S."/>
        </authorList>
    </citation>
    <scope>NUCLEOTIDE SEQUENCE [LARGE SCALE GENOMIC DNA]</scope>
    <source>
        <strain evidence="12">AG1-IB / isolate 7/3/14</strain>
        <strain evidence="10">Isolate 7/3/14</strain>
    </source>
</reference>
<accession>M5C6A6</accession>
<evidence type="ECO:0000313" key="13">
    <source>
        <dbReference type="Proteomes" id="UP000059188"/>
    </source>
</evidence>
<gene>
    <name evidence="10" type="primary">APO1</name>
    <name evidence="10" type="ORF">BN14_05459</name>
    <name evidence="11" type="ORF">RSOLAG1IB_01798</name>
</gene>
<keyword evidence="2" id="KW-0575">Peroxidase</keyword>
<dbReference type="AlphaFoldDB" id="M5C6A6"/>
<keyword evidence="4" id="KW-0479">Metal-binding</keyword>
<proteinExistence type="inferred from homology"/>
<name>M5C6A6_THACB</name>
<dbReference type="HOGENOM" id="CLU_029871_3_2_1"/>
<keyword evidence="3" id="KW-0349">Heme</keyword>
<evidence type="ECO:0000256" key="3">
    <source>
        <dbReference type="ARBA" id="ARBA00022617"/>
    </source>
</evidence>
<dbReference type="InterPro" id="IPR000028">
    <property type="entry name" value="Chloroperoxidase"/>
</dbReference>
<dbReference type="EMBL" id="CAOJ01008123">
    <property type="protein sequence ID" value="CCO31417.1"/>
    <property type="molecule type" value="Genomic_DNA"/>
</dbReference>
<evidence type="ECO:0000256" key="4">
    <source>
        <dbReference type="ARBA" id="ARBA00022723"/>
    </source>
</evidence>
<evidence type="ECO:0000256" key="1">
    <source>
        <dbReference type="ARBA" id="ARBA00001970"/>
    </source>
</evidence>
<keyword evidence="13" id="KW-1185">Reference proteome</keyword>
<dbReference type="SUPFAM" id="SSF47571">
    <property type="entry name" value="Cloroperoxidase"/>
    <property type="match status" value="1"/>
</dbReference>
<dbReference type="GO" id="GO:0046872">
    <property type="term" value="F:metal ion binding"/>
    <property type="evidence" value="ECO:0007669"/>
    <property type="project" value="UniProtKB-KW"/>
</dbReference>
<protein>
    <submittedName>
        <fullName evidence="10 11">Aromatic peroxygenase</fullName>
    </submittedName>
</protein>
<dbReference type="OrthoDB" id="407298at2759"/>
<comment type="cofactor">
    <cofactor evidence="1">
        <name>heme b</name>
        <dbReference type="ChEBI" id="CHEBI:60344"/>
    </cofactor>
</comment>
<evidence type="ECO:0000259" key="9">
    <source>
        <dbReference type="PROSITE" id="PS51405"/>
    </source>
</evidence>
<dbReference type="Proteomes" id="UP000012065">
    <property type="component" value="Unassembled WGS sequence"/>
</dbReference>
<keyword evidence="6" id="KW-0408">Iron</keyword>
<feature type="chain" id="PRO_5011944753" evidence="8">
    <location>
        <begin position="19"/>
        <end position="422"/>
    </location>
</feature>
<reference evidence="11 13" key="3">
    <citation type="submission" date="2014-11" db="EMBL/GenBank/DDBJ databases">
        <authorList>
            <person name="Wibberg Daniel"/>
        </authorList>
    </citation>
    <scope>NUCLEOTIDE SEQUENCE [LARGE SCALE GENOMIC DNA]</scope>
    <source>
        <strain evidence="11">Rhizoctonia solani AG1-IB 7/3/14</strain>
    </source>
</reference>
<feature type="signal peptide" evidence="8">
    <location>
        <begin position="1"/>
        <end position="18"/>
    </location>
</feature>